<dbReference type="PANTHER" id="PTHR12810:SF0">
    <property type="entry name" value="SMALL RIBOSOMAL SUBUNIT PROTEIN MS29"/>
    <property type="match status" value="1"/>
</dbReference>
<keyword evidence="6" id="KW-0687">Ribonucleoprotein</keyword>
<organism evidence="8">
    <name type="scientific">Strombidium inclinatum</name>
    <dbReference type="NCBI Taxonomy" id="197538"/>
    <lineage>
        <taxon>Eukaryota</taxon>
        <taxon>Sar</taxon>
        <taxon>Alveolata</taxon>
        <taxon>Ciliophora</taxon>
        <taxon>Intramacronucleata</taxon>
        <taxon>Spirotrichea</taxon>
        <taxon>Oligotrichia</taxon>
        <taxon>Strombidiidae</taxon>
        <taxon>Strombidium</taxon>
    </lineage>
</organism>
<keyword evidence="5" id="KW-0496">Mitochondrion</keyword>
<name>A0A7S3MX51_9SPIT</name>
<evidence type="ECO:0000256" key="2">
    <source>
        <dbReference type="ARBA" id="ARBA00009863"/>
    </source>
</evidence>
<dbReference type="AlphaFoldDB" id="A0A7S3MX51"/>
<evidence type="ECO:0000256" key="5">
    <source>
        <dbReference type="ARBA" id="ARBA00023128"/>
    </source>
</evidence>
<dbReference type="GO" id="GO:0003735">
    <property type="term" value="F:structural constituent of ribosome"/>
    <property type="evidence" value="ECO:0007669"/>
    <property type="project" value="TreeGrafter"/>
</dbReference>
<sequence length="362" mass="42695">MYMNGYHKKCYHHWRPEDVRRVGLAKGAFKGFNTGGLLWGEKGCGKSQILAYLTAWAHENNWVNLTIPSCSEFVDASHDIERMRNGMYLQHTLAQRMLSDMKIQNEQIFRDLDVDMSRFGQFDITGAKDADGEPCPRTWDPARQFYSDEWKDFLYEQEVKQLEKRYKELDYRLSDKCSDPKKLMDIVDQGIADPNLATNAIAEVIEQVYNQDQVQVMATLDGYNHWLNRSKYNSFRYMDDGALKGFIPPRDLSLVRPLMNFDGHMLRQGVKFVSTDHFATFNHIMTPEMVDWFEGYEHEISNLTLNEFRNMIFFKNLSEWTPQMYKEWEIEKLYVETQGNYTAFHDWYWRYHDAAIGGFEAA</sequence>
<comment type="similarity">
    <text evidence="2">Belongs to the mitochondrion-specific ribosomal protein mS29 family.</text>
</comment>
<evidence type="ECO:0000256" key="6">
    <source>
        <dbReference type="ARBA" id="ARBA00023274"/>
    </source>
</evidence>
<comment type="subcellular location">
    <subcellularLocation>
        <location evidence="1">Mitochondrion</location>
    </subcellularLocation>
</comment>
<evidence type="ECO:0000256" key="7">
    <source>
        <dbReference type="ARBA" id="ARBA00035140"/>
    </source>
</evidence>
<dbReference type="GO" id="GO:0005763">
    <property type="term" value="C:mitochondrial small ribosomal subunit"/>
    <property type="evidence" value="ECO:0007669"/>
    <property type="project" value="TreeGrafter"/>
</dbReference>
<accession>A0A7S3MX51</accession>
<proteinExistence type="inferred from homology"/>
<reference evidence="8" key="1">
    <citation type="submission" date="2021-01" db="EMBL/GenBank/DDBJ databases">
        <authorList>
            <person name="Corre E."/>
            <person name="Pelletier E."/>
            <person name="Niang G."/>
            <person name="Scheremetjew M."/>
            <person name="Finn R."/>
            <person name="Kale V."/>
            <person name="Holt S."/>
            <person name="Cochrane G."/>
            <person name="Meng A."/>
            <person name="Brown T."/>
            <person name="Cohen L."/>
        </authorList>
    </citation>
    <scope>NUCLEOTIDE SEQUENCE</scope>
    <source>
        <strain evidence="8">S3</strain>
    </source>
</reference>
<evidence type="ECO:0000313" key="8">
    <source>
        <dbReference type="EMBL" id="CAE0322570.1"/>
    </source>
</evidence>
<evidence type="ECO:0000256" key="1">
    <source>
        <dbReference type="ARBA" id="ARBA00004173"/>
    </source>
</evidence>
<keyword evidence="3" id="KW-0809">Transit peptide</keyword>
<evidence type="ECO:0000256" key="4">
    <source>
        <dbReference type="ARBA" id="ARBA00022980"/>
    </source>
</evidence>
<dbReference type="EMBL" id="HBIH01007729">
    <property type="protein sequence ID" value="CAE0322570.1"/>
    <property type="molecule type" value="Transcribed_RNA"/>
</dbReference>
<dbReference type="PANTHER" id="PTHR12810">
    <property type="entry name" value="MITOCHONDRIAL 28S RIBOSOMAL PROTEIN S29"/>
    <property type="match status" value="1"/>
</dbReference>
<protein>
    <recommendedName>
        <fullName evidence="7">Small ribosomal subunit protein mS29</fullName>
    </recommendedName>
</protein>
<keyword evidence="4" id="KW-0689">Ribosomal protein</keyword>
<dbReference type="InterPro" id="IPR019368">
    <property type="entry name" value="Ribosomal_mS29"/>
</dbReference>
<dbReference type="Pfam" id="PF10236">
    <property type="entry name" value="DAP3"/>
    <property type="match status" value="2"/>
</dbReference>
<gene>
    <name evidence="8" type="ORF">SINC0208_LOCUS3154</name>
</gene>
<evidence type="ECO:0000256" key="3">
    <source>
        <dbReference type="ARBA" id="ARBA00022946"/>
    </source>
</evidence>